<protein>
    <submittedName>
        <fullName evidence="3">RNA dependent RNA polymerase</fullName>
    </submittedName>
</protein>
<proteinExistence type="predicted"/>
<sequence>MNDAWNNLHSDDGVDPLIIHTLLEALANFSKKIITNHMVNNFINSEDLDSRLHLYVQGRYKFVQSQNVNNSVDFRETFKGNYFFIRKDLTAIYPCSYSYVTFKNYSMMVINDTPLVDVRFNFMNDMLKSIKDLNQSDLDFDDNYFSAWEDFLKNNERRELIEYNNKMIAEECNKRQVKQVPGDGLCGVHAVKVILGDNDVSIEFDDLYHIFTDLEQGRKDWFNVETLHSACEMFGINLLCFHQIENRLIIGKFKPTEQYSIILCDGFHYTPLCKQLEEDFALKTFNEFDTLEESDKITEDHSDVIETEDKTIQDSEIIENNRDETINYGVFEIVKLDLNLLKAYKSIDIDSNSDDFIHSVNAILQDRGINTNYNDLIDEFSGCVSLQDTFLSISKCFNYYDLNAIIFSKSFIIIHGSLGENNVYIQLSGNKFIPYIKIFSDFEFYDVKINSLVSDIEIFDDGPKSVCNCGLDTKESCTNCNFNFCENCSEWKAEYEYCEHIINSLKEDQSDVKDTMDELPDDDDLLDFSKDDTEIEHNFTNCICKTHIKNEDGVISESIELACGYKDYLYSINLNISNFKCFCEMISCLGYFLYNHKNEYYSSNDTDFKARFLYCLDSFLKLRHDIVNAIFLLEFEEQTNLHTDKQFSQVFDFMSSLKTPDNIFVQGSNVLIVETQVSNNLDKTVFQKGTTNEDSRYKNEISEIIMHGYNVVYKVLFLNSKDYMNNMHASVNEMSKIKDSKRNIYEILLNNLREYMPSMDFNDDITHLVVGTNFVREFNDQIQTTAKEMLNEVFKEGLKITTNRPNTVVSVNSSFLKMLKIHKKQLMNRLDSRLFEKVILIQRNNKISVIKDKDAGVSNKILLNCLITDKFLTVFNFSFIQSGKSDILTKVTDMRPYTFYEESKTINPINFISYHKTKNLLSYKKLDLDLYKALQKNRIVYDLELGDFPRLDYTRNNSKKMMVNKVCDSESLLNFNEKLIACDSQEDMKIQSIHYKQFTTMPIVNESALIPAKEKSFSGFIDQNLFNSIISQSDPTTVKLLNLWGNVFKKQGVKKELPIGLQEAIQKNRDEIRYYLLKNHNLDEAYKTEEYFNLMKRQKDIANDIRNYNKFNSSSRSDQNVLVVRNQNDVNEICSNDWRDKTKGSITRGADIKDYNQCSNLVKETTSYFLNKTDVKEIKHIDQIMNLGVDDISMTKLKENMMQFHKEAFLEYKQTKLCYLAEFVSSLCYNLTYMSQTTYRSNMFQFSNLNNLNTLLVVRGGTNIHKNKTSRQFRLIYPVPDFFRKYTAILGDSYQFINHDQNLYCITPWSILHESVLTDNMFFNYKMCSLYCNYFTRKSAEISKDMYSAMMPVLLSFNNRRSTESNLGNIRYPLVNVLGTHSSLIDLAEDMSHIPKDALQLYLRECFKENFLVYTKEINDFIDRGFKGSITNPINKHAKIDCQTDFIYVIYCTYSMTKAPYNQQVEQSINMSSVMKVHEDYDKKMGMANTFAGVMNKLKSTPENEIYNNEFYFDPLHAFEIGKYANNYLKSKSLIPAISMEWSKTMTSSWTDIITEAGMRSDNLSKGEDSFFGRKGYEVVMQELLKDIENEEIVKKIKDIMTSENTDIKKSQLIRDLNKDNLAKINEYSDFLLMFHEVDKVQWKGGRQIYVMTMKTKLLLQPLEKLMAFLCKKVENELISIPSSKRLSRIHRELFPKQSLTHASTSYYLTLDCSKWGPKAMFLKYLYMVLGMSEILPESFITLMLYVTKIYFDKEVVVSKGAWKIFKNNEKNKDFVNKYFIPVEELETAKFKMPYSFVMGIFNYMSSFMHAINQLKTCSEICDKVYSIYGVQMSFDMKAHSDDSAGRLQIETIDDSALMDKVLNFSLTYYENSLRSVNHLLSVKKSVVSKSYLELLSILYVKRRLLSLTPKFFSNMSFKPTLEGYSSDVSQGYGKAIELISMGGVFSESFFNMRCYSSMVNRFYHIDESSTRPVSAFGGLFSHPALVLLTGGMSDNIRLFKHNEKDWFYYNSAVHMMSDGKYDFIKNSGFSPINPLYNKPSIKLHSEKIVKLFGDLSEHEILKNTKLNNSSLYPIFYNNLLKNLEFRASISYTSNTRRVLRCMISSTATCIKTSLGLFKIKDIIALLESLKLSEARSINIEIFEMMKNKMKDSYDKVNIIMSAALGEGTAIYDYLSNNLAEEIRVSPSNHTCKPCNIDMNLRNHLFDFKGNLELTYFSDNKDYFLTGSNVNLVSNKINIKNNIKKYMKMSEEEISNLDFKNFIQYARFLNKINVVNLNFYSYTSTRVRSIKNYMDIMVLIQDNSCYMKQFSKIYSDYKNTNIKKSFRGLLTVKQIEELTFAKELITLKHSLDVEELHSVFHKKTMRNVKEYYDSFILDNDKKYNRYLSTDLKLLYLKEVNKGIDGDTVLPFCFTWLKEQFKQGGNWVGEGKLLFKIRSNELLLNIDYGVITSAMLYSIEDDLTIEDWENILATCEMLDLNLRYSSKADFTSGFSYLGFNKDDLDNIICDKLEIIDTVLFPVYNSFNSLGFPSKGDVEYVKAGVYEISSRRIETIVNLLNISIKNMANNFYTDKQEIKDIMLNNLMNVNAELSMKKSDIVDNFSSSEIYNCYVYNGLNTTNYKLKSALKKYCITNRLDYKPVESLTVTQLVNYGVNPDQIPDDIMDLYLEKLFSGGRDFNYNSFLNEVAEFIKNNKDWDSFLSKWLAGKEHQAIAVSRRNLMEVLENPLNFIRLYTGYSQGMEASITNCLNKLFKHDTAFFNFLNGTPILWDEKKLKEFLSKLKLDINLGCNKSSNFKKIYLFFKHIFSNSYVYKKFDEMVSEDKILSKIPLNPNLFEEWCRLYVLLCKGGDESEKFYTKKDLMRESINNDLRIKDVTFRDLDIVPTFFELETKFKNKRYKLVASDKDILQRNDNMYFPNYITRRPIDLPASVENGFDFEDFFGEIKYEDSDEWNDIVSGYLDTMIFKRNYIGKFKFNQDSNEHILDIPSTSIYGPWSLNNFFECCLIASNSYPSDFREYKKRNLVSVYKNFYSKSIVESYIFVLYPPDDFNLKNMGLEEINDQKFFEVSSHEYNFLNFIRTEDGFKFYYDMENIYNDFSSLQILKEKINDSSEEAPVIHEFNDIVDLPEFYKNFNINNSYSEQTVYKLKKYNLDLKKVDLVKQTDVENIGEYMLMSHCMSNTTNKLATSISLSLRSIQMNIDKDIIRKKDRLRFSNADFEDYKPIKRTTILNQELETVFGKQFTNDILNGSIRLTSANSNMFINLFEKVVEQLPQDSPEYLSRLSFLDLLIEFSENCNIIESEESSDDSGYQALYDIYKYVFDKFELRPIKRRSRKIYSDKFDSLHTKNLFSKP</sequence>
<dbReference type="InterPro" id="IPR007099">
    <property type="entry name" value="RNA-dir_pol_NSvirus"/>
</dbReference>
<dbReference type="GO" id="GO:0039694">
    <property type="term" value="P:viral RNA genome replication"/>
    <property type="evidence" value="ECO:0007669"/>
    <property type="project" value="InterPro"/>
</dbReference>
<dbReference type="EMBL" id="OR180513">
    <property type="protein sequence ID" value="WMP40592.1"/>
    <property type="molecule type" value="Genomic_RNA"/>
</dbReference>
<feature type="domain" description="RdRp catalytic" evidence="2">
    <location>
        <begin position="1695"/>
        <end position="1887"/>
    </location>
</feature>
<accession>A0AA51RGM7</accession>
<reference evidence="3" key="1">
    <citation type="submission" date="2023-06" db="EMBL/GenBank/DDBJ databases">
        <title>Exploring The Diversity and Characterization of Mycoviral Populations of Phytopathogenic Fungus Botrytis cinerea from Pakistan.</title>
        <authorList>
            <person name="Ahmed A."/>
            <person name="Khan H.A."/>
            <person name="Jamal A."/>
            <person name="Bhatti M.F."/>
        </authorList>
    </citation>
    <scope>NUCLEOTIDE SEQUENCE</scope>
    <source>
        <strain evidence="3">BcNSRV12</strain>
    </source>
</reference>
<name>A0AA51RGM7_9VIRU</name>
<keyword evidence="1" id="KW-0808">Transferase</keyword>
<dbReference type="PROSITE" id="PS50525">
    <property type="entry name" value="RDRP_SSRNA_NEG_SEG"/>
    <property type="match status" value="1"/>
</dbReference>
<evidence type="ECO:0000313" key="3">
    <source>
        <dbReference type="EMBL" id="WMP40592.1"/>
    </source>
</evidence>
<organism evidence="3">
    <name type="scientific">Botrytis cinerea negative-stranded RNA virus 12</name>
    <dbReference type="NCBI Taxonomy" id="2921227"/>
    <lineage>
        <taxon>Viruses</taxon>
        <taxon>Riboviria</taxon>
        <taxon>Orthornavirae</taxon>
        <taxon>Negarnaviricota</taxon>
    </lineage>
</organism>
<evidence type="ECO:0000256" key="1">
    <source>
        <dbReference type="ARBA" id="ARBA00022679"/>
    </source>
</evidence>
<dbReference type="GO" id="GO:0003968">
    <property type="term" value="F:RNA-directed RNA polymerase activity"/>
    <property type="evidence" value="ECO:0007669"/>
    <property type="project" value="InterPro"/>
</dbReference>
<evidence type="ECO:0000259" key="2">
    <source>
        <dbReference type="PROSITE" id="PS50525"/>
    </source>
</evidence>